<name>A0A7X0NI02_9GAMM</name>
<evidence type="ECO:0000259" key="6">
    <source>
        <dbReference type="Pfam" id="PF01699"/>
    </source>
</evidence>
<dbReference type="GO" id="GO:0005262">
    <property type="term" value="F:calcium channel activity"/>
    <property type="evidence" value="ECO:0007669"/>
    <property type="project" value="TreeGrafter"/>
</dbReference>
<evidence type="ECO:0000313" key="7">
    <source>
        <dbReference type="EMBL" id="MBB6543725.1"/>
    </source>
</evidence>
<keyword evidence="2 5" id="KW-0812">Transmembrane</keyword>
<keyword evidence="8" id="KW-1185">Reference proteome</keyword>
<dbReference type="Pfam" id="PF01699">
    <property type="entry name" value="Na_Ca_ex"/>
    <property type="match status" value="2"/>
</dbReference>
<dbReference type="Gene3D" id="1.20.1420.30">
    <property type="entry name" value="NCX, central ion-binding region"/>
    <property type="match status" value="2"/>
</dbReference>
<evidence type="ECO:0000256" key="1">
    <source>
        <dbReference type="ARBA" id="ARBA00004141"/>
    </source>
</evidence>
<dbReference type="InterPro" id="IPR004837">
    <property type="entry name" value="NaCa_Exmemb"/>
</dbReference>
<feature type="transmembrane region" description="Helical" evidence="5">
    <location>
        <begin position="28"/>
        <end position="47"/>
    </location>
</feature>
<keyword evidence="3 5" id="KW-1133">Transmembrane helix</keyword>
<sequence>MLVQILILLLSLVVLVWSADKFVFGASALARNCGISPMIIGLTIVAMGSSAPEMMISTTASLQGNVNTAIGNAIGSNITNIALVLGITALLQPLSVSSSTVKREIPLILAITALAYFMLADNYFSFIEGLILMIGFVVYIMALLIITLRNSKQKKLDDALLTSAEQDVPVTTTPNAIFWLIIGMVLLPLSAKYLVDSSVFIATAFGVSDLVIGLTVIAIGTSLPELAASIVSIIKKEDDLAIGNIIGSNIFNILAVLSLAGLIAPGDIDHDVSLRDAPYMLGVTLLLFFLCFSRRFGNFRITRVKGFVLIMTFIAYQVLLFSQLKG</sequence>
<evidence type="ECO:0000256" key="5">
    <source>
        <dbReference type="SAM" id="Phobius"/>
    </source>
</evidence>
<dbReference type="PANTHER" id="PTHR10846">
    <property type="entry name" value="SODIUM/POTASSIUM/CALCIUM EXCHANGER"/>
    <property type="match status" value="1"/>
</dbReference>
<accession>A0A7X0NI02</accession>
<protein>
    <submittedName>
        <fullName evidence="7">Cation:H+ antiporter</fullName>
    </submittedName>
</protein>
<feature type="transmembrane region" description="Helical" evidence="5">
    <location>
        <begin position="277"/>
        <end position="294"/>
    </location>
</feature>
<dbReference type="PANTHER" id="PTHR10846:SF8">
    <property type="entry name" value="INNER MEMBRANE PROTEIN YRBG"/>
    <property type="match status" value="1"/>
</dbReference>
<dbReference type="GO" id="GO:0005886">
    <property type="term" value="C:plasma membrane"/>
    <property type="evidence" value="ECO:0007669"/>
    <property type="project" value="TreeGrafter"/>
</dbReference>
<gene>
    <name evidence="7" type="ORF">HNQ55_002246</name>
</gene>
<feature type="domain" description="Sodium/calcium exchanger membrane region" evidence="6">
    <location>
        <begin position="5"/>
        <end position="143"/>
    </location>
</feature>
<feature type="transmembrane region" description="Helical" evidence="5">
    <location>
        <begin position="306"/>
        <end position="324"/>
    </location>
</feature>
<feature type="transmembrane region" description="Helical" evidence="5">
    <location>
        <begin position="168"/>
        <end position="187"/>
    </location>
</feature>
<organism evidence="7 8">
    <name type="scientific">Thalassotalea piscium</name>
    <dbReference type="NCBI Taxonomy" id="1230533"/>
    <lineage>
        <taxon>Bacteria</taxon>
        <taxon>Pseudomonadati</taxon>
        <taxon>Pseudomonadota</taxon>
        <taxon>Gammaproteobacteria</taxon>
        <taxon>Alteromonadales</taxon>
        <taxon>Colwelliaceae</taxon>
        <taxon>Thalassotalea</taxon>
    </lineage>
</organism>
<dbReference type="NCBIfam" id="TIGR00367">
    <property type="entry name" value="calcium/sodium antiporter"/>
    <property type="match status" value="1"/>
</dbReference>
<dbReference type="GO" id="GO:0006874">
    <property type="term" value="P:intracellular calcium ion homeostasis"/>
    <property type="evidence" value="ECO:0007669"/>
    <property type="project" value="TreeGrafter"/>
</dbReference>
<proteinExistence type="predicted"/>
<dbReference type="InterPro" id="IPR004481">
    <property type="entry name" value="K/Na/Ca-exchanger"/>
</dbReference>
<dbReference type="AlphaFoldDB" id="A0A7X0NI02"/>
<reference evidence="7 8" key="1">
    <citation type="submission" date="2020-08" db="EMBL/GenBank/DDBJ databases">
        <title>Genomic Encyclopedia of Type Strains, Phase IV (KMG-IV): sequencing the most valuable type-strain genomes for metagenomic binning, comparative biology and taxonomic classification.</title>
        <authorList>
            <person name="Goeker M."/>
        </authorList>
    </citation>
    <scope>NUCLEOTIDE SEQUENCE [LARGE SCALE GENOMIC DNA]</scope>
    <source>
        <strain evidence="7 8">DSM 26287</strain>
    </source>
</reference>
<dbReference type="InterPro" id="IPR044880">
    <property type="entry name" value="NCX_ion-bd_dom_sf"/>
</dbReference>
<evidence type="ECO:0000256" key="2">
    <source>
        <dbReference type="ARBA" id="ARBA00022692"/>
    </source>
</evidence>
<dbReference type="RefSeq" id="WP_184424503.1">
    <property type="nucleotide sequence ID" value="NZ_AP027362.1"/>
</dbReference>
<dbReference type="EMBL" id="JACHHU010000018">
    <property type="protein sequence ID" value="MBB6543725.1"/>
    <property type="molecule type" value="Genomic_DNA"/>
</dbReference>
<evidence type="ECO:0000313" key="8">
    <source>
        <dbReference type="Proteomes" id="UP000537141"/>
    </source>
</evidence>
<dbReference type="GO" id="GO:0008273">
    <property type="term" value="F:calcium, potassium:sodium antiporter activity"/>
    <property type="evidence" value="ECO:0007669"/>
    <property type="project" value="TreeGrafter"/>
</dbReference>
<feature type="transmembrane region" description="Helical" evidence="5">
    <location>
        <begin position="240"/>
        <end position="265"/>
    </location>
</feature>
<evidence type="ECO:0000256" key="3">
    <source>
        <dbReference type="ARBA" id="ARBA00022989"/>
    </source>
</evidence>
<evidence type="ECO:0000256" key="4">
    <source>
        <dbReference type="ARBA" id="ARBA00023136"/>
    </source>
</evidence>
<keyword evidence="4 5" id="KW-0472">Membrane</keyword>
<comment type="caution">
    <text evidence="7">The sequence shown here is derived from an EMBL/GenBank/DDBJ whole genome shotgun (WGS) entry which is preliminary data.</text>
</comment>
<feature type="transmembrane region" description="Helical" evidence="5">
    <location>
        <begin position="130"/>
        <end position="148"/>
    </location>
</feature>
<comment type="subcellular location">
    <subcellularLocation>
        <location evidence="1">Membrane</location>
        <topology evidence="1">Multi-pass membrane protein</topology>
    </subcellularLocation>
</comment>
<feature type="domain" description="Sodium/calcium exchanger membrane region" evidence="6">
    <location>
        <begin position="176"/>
        <end position="321"/>
    </location>
</feature>
<dbReference type="Proteomes" id="UP000537141">
    <property type="component" value="Unassembled WGS sequence"/>
</dbReference>